<dbReference type="OMA" id="SMNAFTH"/>
<feature type="region of interest" description="Disordered" evidence="8">
    <location>
        <begin position="727"/>
        <end position="807"/>
    </location>
</feature>
<comment type="subunit">
    <text evidence="7">Adaptor protein complex 3 (AP-3) is a heterotetramer.</text>
</comment>
<comment type="function">
    <text evidence="7">Part of the AP-3 complex, an adaptor-related complex which seems to be clathrin-associated. The complex is associated with the Golgi region as well as more peripheral structures. It facilitates the budding of vesicles from the Golgi membrane and may be directly involved in trafficking to the vacuole. It also function in maintaining the identity of lytic vacuoles and in regulating the transition between storage and lytic vacuoles.</text>
</comment>
<evidence type="ECO:0000256" key="8">
    <source>
        <dbReference type="SAM" id="MobiDB-lite"/>
    </source>
</evidence>
<protein>
    <recommendedName>
        <fullName evidence="7">AP-3 complex subunit delta</fullName>
    </recommendedName>
</protein>
<dbReference type="Proteomes" id="UP000054558">
    <property type="component" value="Unassembled WGS sequence"/>
</dbReference>
<feature type="compositionally biased region" description="Basic residues" evidence="8">
    <location>
        <begin position="867"/>
        <end position="877"/>
    </location>
</feature>
<evidence type="ECO:0000256" key="5">
    <source>
        <dbReference type="ARBA" id="ARBA00022927"/>
    </source>
</evidence>
<dbReference type="Pfam" id="PF01602">
    <property type="entry name" value="Adaptin_N"/>
    <property type="match status" value="1"/>
</dbReference>
<keyword evidence="3 7" id="KW-0813">Transport</keyword>
<dbReference type="InterPro" id="IPR016024">
    <property type="entry name" value="ARM-type_fold"/>
</dbReference>
<organism evidence="10 11">
    <name type="scientific">Klebsormidium nitens</name>
    <name type="common">Green alga</name>
    <name type="synonym">Ulothrix nitens</name>
    <dbReference type="NCBI Taxonomy" id="105231"/>
    <lineage>
        <taxon>Eukaryota</taxon>
        <taxon>Viridiplantae</taxon>
        <taxon>Streptophyta</taxon>
        <taxon>Klebsormidiophyceae</taxon>
        <taxon>Klebsormidiales</taxon>
        <taxon>Klebsormidiaceae</taxon>
        <taxon>Klebsormidium</taxon>
    </lineage>
</organism>
<dbReference type="Gene3D" id="1.25.10.10">
    <property type="entry name" value="Leucine-rich Repeat Variant"/>
    <property type="match status" value="1"/>
</dbReference>
<evidence type="ECO:0000256" key="6">
    <source>
        <dbReference type="ARBA" id="ARBA00023136"/>
    </source>
</evidence>
<dbReference type="AlphaFoldDB" id="A0A1Y1I735"/>
<dbReference type="STRING" id="105231.A0A1Y1I735"/>
<proteinExistence type="inferred from homology"/>
<evidence type="ECO:0000256" key="4">
    <source>
        <dbReference type="ARBA" id="ARBA00022737"/>
    </source>
</evidence>
<dbReference type="EMBL" id="DF237232">
    <property type="protein sequence ID" value="GAQ86333.1"/>
    <property type="molecule type" value="Genomic_DNA"/>
</dbReference>
<dbReference type="GO" id="GO:0005794">
    <property type="term" value="C:Golgi apparatus"/>
    <property type="evidence" value="ECO:0007669"/>
    <property type="project" value="UniProtKB-SubCell"/>
</dbReference>
<feature type="region of interest" description="Disordered" evidence="8">
    <location>
        <begin position="560"/>
        <end position="633"/>
    </location>
</feature>
<gene>
    <name evidence="10" type="ORF">KFL_002830100</name>
</gene>
<dbReference type="GO" id="GO:0006623">
    <property type="term" value="P:protein targeting to vacuole"/>
    <property type="evidence" value="ECO:0000318"/>
    <property type="project" value="GO_Central"/>
</dbReference>
<dbReference type="InterPro" id="IPR017105">
    <property type="entry name" value="AP3_complex_dsu"/>
</dbReference>
<feature type="compositionally biased region" description="Basic and acidic residues" evidence="8">
    <location>
        <begin position="613"/>
        <end position="627"/>
    </location>
</feature>
<dbReference type="InterPro" id="IPR002553">
    <property type="entry name" value="Clathrin/coatomer_adapt-like_N"/>
</dbReference>
<feature type="domain" description="Clathrin/coatomer adaptor adaptin-like N-terminal" evidence="9">
    <location>
        <begin position="32"/>
        <end position="523"/>
    </location>
</feature>
<name>A0A1Y1I735_KLENI</name>
<dbReference type="GO" id="GO:0010008">
    <property type="term" value="C:endosome membrane"/>
    <property type="evidence" value="ECO:0000318"/>
    <property type="project" value="GO_Central"/>
</dbReference>
<keyword evidence="4" id="KW-0677">Repeat</keyword>
<dbReference type="PANTHER" id="PTHR22781:SF12">
    <property type="entry name" value="AP-3 COMPLEX SUBUNIT DELTA-1"/>
    <property type="match status" value="1"/>
</dbReference>
<evidence type="ECO:0000256" key="1">
    <source>
        <dbReference type="ARBA" id="ARBA00004308"/>
    </source>
</evidence>
<keyword evidence="11" id="KW-1185">Reference proteome</keyword>
<comment type="subcellular location">
    <subcellularLocation>
        <location evidence="1">Endomembrane system</location>
    </subcellularLocation>
    <subcellularLocation>
        <location evidence="7">Golgi apparatus</location>
    </subcellularLocation>
</comment>
<feature type="region of interest" description="Disordered" evidence="8">
    <location>
        <begin position="853"/>
        <end position="946"/>
    </location>
</feature>
<reference evidence="10 11" key="1">
    <citation type="journal article" date="2014" name="Nat. Commun.">
        <title>Klebsormidium flaccidum genome reveals primary factors for plant terrestrial adaptation.</title>
        <authorList>
            <person name="Hori K."/>
            <person name="Maruyama F."/>
            <person name="Fujisawa T."/>
            <person name="Togashi T."/>
            <person name="Yamamoto N."/>
            <person name="Seo M."/>
            <person name="Sato S."/>
            <person name="Yamada T."/>
            <person name="Mori H."/>
            <person name="Tajima N."/>
            <person name="Moriyama T."/>
            <person name="Ikeuchi M."/>
            <person name="Watanabe M."/>
            <person name="Wada H."/>
            <person name="Kobayashi K."/>
            <person name="Saito M."/>
            <person name="Masuda T."/>
            <person name="Sasaki-Sekimoto Y."/>
            <person name="Mashiguchi K."/>
            <person name="Awai K."/>
            <person name="Shimojima M."/>
            <person name="Masuda S."/>
            <person name="Iwai M."/>
            <person name="Nobusawa T."/>
            <person name="Narise T."/>
            <person name="Kondo S."/>
            <person name="Saito H."/>
            <person name="Sato R."/>
            <person name="Murakawa M."/>
            <person name="Ihara Y."/>
            <person name="Oshima-Yamada Y."/>
            <person name="Ohtaka K."/>
            <person name="Satoh M."/>
            <person name="Sonobe K."/>
            <person name="Ishii M."/>
            <person name="Ohtani R."/>
            <person name="Kanamori-Sato M."/>
            <person name="Honoki R."/>
            <person name="Miyazaki D."/>
            <person name="Mochizuki H."/>
            <person name="Umetsu J."/>
            <person name="Higashi K."/>
            <person name="Shibata D."/>
            <person name="Kamiya Y."/>
            <person name="Sato N."/>
            <person name="Nakamura Y."/>
            <person name="Tabata S."/>
            <person name="Ida S."/>
            <person name="Kurokawa K."/>
            <person name="Ohta H."/>
        </authorList>
    </citation>
    <scope>NUCLEOTIDE SEQUENCE [LARGE SCALE GENOMIC DNA]</scope>
    <source>
        <strain evidence="10 11">NIES-2285</strain>
    </source>
</reference>
<accession>A0A1Y1I735</accession>
<sequence>MESFFQNTLTDLVKALRSTSLGEAAFLEAALADCKREIRSTDPHIKATALQKVTYIAMLQGSGMEWASFHCLEVMSQARFWHKQAGYLALCHSFTGHSDLLLLATNLFKKDLASQNEYEAAQALNALSRVLTPSLARDLLPDVCRALLSGRLAVRKRAVLVLHHFFRADPDTAPHSAFKALVDSLNDSETSVVCCAVNVLCELVCSSSAPSAYLPLAPPLFALLTRSSHTWLVIKLVKLFAVLAPLEPRLAARLAAPLTAILERTPAKSLAYECVRTATASLPHHPEVMALCGDKLREFIQDEDANLRYLGLLALERLLPGQAAVVAPHHGTALACLSDADPTIQAVALRLVRALVATPDDAALVSEALLRLVRGGAVEPDFQFQLMAALLDLNSRDHYALVADFAWYVSVLVELAAVPGSPHGGAVAAQLEDLALRVPDCRPDLVHHARDLLLAPSLLRGGPAHPTVSAALGAAAWITGEYAEHVRDPRGVLEALLQPNVTALPAGVQAVIVQAILKLLLHARAASSGGAASAAANAAPTVVWAPLPSTSALRAIPPEQEDAAGNPAEGGGTPDELSGAEEALPTSSNQADRAGPAAAPQLTGQDGSSDVGCPDRRGTPESSEPHVGEAPPSLAGSLEQLVRAHLGPLLESGHSAVQERAGNVAALLYLAATPTARGALHRLAAAQKEELRPVAPHAQAMVEVPPGLPLDTSLAGLAGLRAEYGMPGPPEWGPEARAREDAAAERPQTVDEGQASEDARAARAAHRQRHGQHYLANDERAPEQDTGQEKAAGATQQAPAPAPKRKPARAIVKLDEDLPPGVVRWRSGEGLPSAGSLKGGVLDQSVASLLAGKHGSAGEEVQQEKRSRSHRSKHRGSQRGPGSGGTELGSEQLGKERTGGRRQHKHHSRRSAPANAQEKEGPSLASGTGHDLPPLISFEHLSRPVT</sequence>
<keyword evidence="7" id="KW-0333">Golgi apparatus</keyword>
<dbReference type="SUPFAM" id="SSF48371">
    <property type="entry name" value="ARM repeat"/>
    <property type="match status" value="1"/>
</dbReference>
<keyword evidence="6" id="KW-0472">Membrane</keyword>
<dbReference type="GO" id="GO:0006896">
    <property type="term" value="P:Golgi to vacuole transport"/>
    <property type="evidence" value="ECO:0000318"/>
    <property type="project" value="GO_Central"/>
</dbReference>
<evidence type="ECO:0000313" key="10">
    <source>
        <dbReference type="EMBL" id="GAQ86333.1"/>
    </source>
</evidence>
<feature type="region of interest" description="Disordered" evidence="8">
    <location>
        <begin position="820"/>
        <end position="839"/>
    </location>
</feature>
<comment type="similarity">
    <text evidence="2 7">Belongs to the adaptor complexes large subunit family.</text>
</comment>
<feature type="compositionally biased region" description="Basic residues" evidence="8">
    <location>
        <begin position="900"/>
        <end position="910"/>
    </location>
</feature>
<dbReference type="OrthoDB" id="10264595at2759"/>
<feature type="compositionally biased region" description="Basic and acidic residues" evidence="8">
    <location>
        <begin position="734"/>
        <end position="744"/>
    </location>
</feature>
<dbReference type="GO" id="GO:0030123">
    <property type="term" value="C:AP-3 adaptor complex"/>
    <property type="evidence" value="ECO:0000318"/>
    <property type="project" value="GO_Central"/>
</dbReference>
<evidence type="ECO:0000256" key="7">
    <source>
        <dbReference type="PIRNR" id="PIRNR037092"/>
    </source>
</evidence>
<dbReference type="PIRSF" id="PIRSF037092">
    <property type="entry name" value="AP3_complex_delta"/>
    <property type="match status" value="1"/>
</dbReference>
<evidence type="ECO:0000313" key="11">
    <source>
        <dbReference type="Proteomes" id="UP000054558"/>
    </source>
</evidence>
<keyword evidence="5 7" id="KW-0653">Protein transport</keyword>
<feature type="compositionally biased region" description="Basic residues" evidence="8">
    <location>
        <begin position="763"/>
        <end position="772"/>
    </location>
</feature>
<evidence type="ECO:0000259" key="9">
    <source>
        <dbReference type="Pfam" id="PF01602"/>
    </source>
</evidence>
<dbReference type="PANTHER" id="PTHR22781">
    <property type="entry name" value="DELTA ADAPTIN-RELATED"/>
    <property type="match status" value="1"/>
</dbReference>
<dbReference type="InterPro" id="IPR011989">
    <property type="entry name" value="ARM-like"/>
</dbReference>
<evidence type="ECO:0000256" key="3">
    <source>
        <dbReference type="ARBA" id="ARBA00022448"/>
    </source>
</evidence>
<evidence type="ECO:0000256" key="2">
    <source>
        <dbReference type="ARBA" id="ARBA00006613"/>
    </source>
</evidence>